<protein>
    <recommendedName>
        <fullName evidence="2">AAA-ATPase-like domain-containing protein</fullName>
    </recommendedName>
</protein>
<organism evidence="3 4">
    <name type="scientific">Favolaschia claudopus</name>
    <dbReference type="NCBI Taxonomy" id="2862362"/>
    <lineage>
        <taxon>Eukaryota</taxon>
        <taxon>Fungi</taxon>
        <taxon>Dikarya</taxon>
        <taxon>Basidiomycota</taxon>
        <taxon>Agaricomycotina</taxon>
        <taxon>Agaricomycetes</taxon>
        <taxon>Agaricomycetidae</taxon>
        <taxon>Agaricales</taxon>
        <taxon>Marasmiineae</taxon>
        <taxon>Mycenaceae</taxon>
        <taxon>Favolaschia</taxon>
    </lineage>
</organism>
<gene>
    <name evidence="3" type="ORF">R3P38DRAFT_3218504</name>
</gene>
<accession>A0AAW0A3G7</accession>
<dbReference type="InterPro" id="IPR018631">
    <property type="entry name" value="AAA-ATPase-like_dom"/>
</dbReference>
<evidence type="ECO:0000313" key="3">
    <source>
        <dbReference type="EMBL" id="KAK7000711.1"/>
    </source>
</evidence>
<name>A0AAW0A3G7_9AGAR</name>
<evidence type="ECO:0000256" key="1">
    <source>
        <dbReference type="SAM" id="MobiDB-lite"/>
    </source>
</evidence>
<keyword evidence="4" id="KW-1185">Reference proteome</keyword>
<feature type="region of interest" description="Disordered" evidence="1">
    <location>
        <begin position="134"/>
        <end position="164"/>
    </location>
</feature>
<dbReference type="Pfam" id="PF09820">
    <property type="entry name" value="AAA-ATPase_like"/>
    <property type="match status" value="1"/>
</dbReference>
<proteinExistence type="predicted"/>
<reference evidence="3 4" key="1">
    <citation type="journal article" date="2024" name="J Genomics">
        <title>Draft genome sequencing and assembly of Favolaschia claudopus CIRM-BRFM 2984 isolated from oak limbs.</title>
        <authorList>
            <person name="Navarro D."/>
            <person name="Drula E."/>
            <person name="Chaduli D."/>
            <person name="Cazenave R."/>
            <person name="Ahrendt S."/>
            <person name="Wang J."/>
            <person name="Lipzen A."/>
            <person name="Daum C."/>
            <person name="Barry K."/>
            <person name="Grigoriev I.V."/>
            <person name="Favel A."/>
            <person name="Rosso M.N."/>
            <person name="Martin F."/>
        </authorList>
    </citation>
    <scope>NUCLEOTIDE SEQUENCE [LARGE SCALE GENOMIC DNA]</scope>
    <source>
        <strain evidence="3 4">CIRM-BRFM 2984</strain>
    </source>
</reference>
<dbReference type="AlphaFoldDB" id="A0AAW0A3G7"/>
<evidence type="ECO:0000259" key="2">
    <source>
        <dbReference type="Pfam" id="PF09820"/>
    </source>
</evidence>
<feature type="domain" description="AAA-ATPase-like" evidence="2">
    <location>
        <begin position="202"/>
        <end position="407"/>
    </location>
</feature>
<evidence type="ECO:0000313" key="4">
    <source>
        <dbReference type="Proteomes" id="UP001362999"/>
    </source>
</evidence>
<dbReference type="Proteomes" id="UP001362999">
    <property type="component" value="Unassembled WGS sequence"/>
</dbReference>
<comment type="caution">
    <text evidence="3">The sequence shown here is derived from an EMBL/GenBank/DDBJ whole genome shotgun (WGS) entry which is preliminary data.</text>
</comment>
<dbReference type="EMBL" id="JAWWNJ010000087">
    <property type="protein sequence ID" value="KAK7000711.1"/>
    <property type="molecule type" value="Genomic_DNA"/>
</dbReference>
<sequence length="617" mass="68567">MPFNAAEEILIQCILFDKIHCQQFRQFHVSIAGSLDPPVSGLLEAIHSEHLAAHTEGRCGLCSGETLIKCAWTVQLPIREAYDQTRLLTELTPGPPLQLMFMQPWLPLRQYVKYCAAEDNLTIICETVQAVAKPDMSPSKRPRSVSPTAAEGYGSGSSPKKARLDLDDPGHTFKGLHIISSIDESAPLNLPKPHFSFYDIATTTGIVFVDKSRFITTMNEALNQYYFCLVALPPNTGKTTFLSMLMAWLDRCGLPEVEWMTLFTSLEVGRTLPENSTEKELDVWLRASGGRSCLCLHLDLQKVKRAAKDSDGLLALSVHVYLQQTMQHFVAAHRAELGEFIFTTKELSDVGKMIATIFTQAAQRECQIFVLLDNWDAPLLSGLPVLGVNTVSTSSSTIKILTDFIGALVLPPHSNYKKYRKIVISGNIPVFEEIMAPLEKKGVTYLDISAQLCTTGGTAFGITEAECQDLATVLSLNRNVQPLLWRADQRKLGGFRPHPRKAKGKWGSVIYDFSLALQYLANVYSLNSGHETLANSSPLQSISDHCQNMLKQSSLRQERNVHVSPHTGMSTTDLLSCHKQESSLWILLHYLGVIKRDFAPGATYNDMWRMTLGSTYA</sequence>